<name>A0ABW0N137_9ACTN</name>
<reference evidence="2" key="1">
    <citation type="journal article" date="2019" name="Int. J. Syst. Evol. Microbiol.">
        <title>The Global Catalogue of Microorganisms (GCM) 10K type strain sequencing project: providing services to taxonomists for standard genome sequencing and annotation.</title>
        <authorList>
            <consortium name="The Broad Institute Genomics Platform"/>
            <consortium name="The Broad Institute Genome Sequencing Center for Infectious Disease"/>
            <person name="Wu L."/>
            <person name="Ma J."/>
        </authorList>
    </citation>
    <scope>NUCLEOTIDE SEQUENCE [LARGE SCALE GENOMIC DNA]</scope>
    <source>
        <strain evidence="2">KACC 13778</strain>
    </source>
</reference>
<proteinExistence type="predicted"/>
<dbReference type="InterPro" id="IPR025447">
    <property type="entry name" value="DUF4192"/>
</dbReference>
<keyword evidence="2" id="KW-1185">Reference proteome</keyword>
<organism evidence="1 2">
    <name type="scientific">Nocardioides caricicola</name>
    <dbReference type="NCBI Taxonomy" id="634770"/>
    <lineage>
        <taxon>Bacteria</taxon>
        <taxon>Bacillati</taxon>
        <taxon>Actinomycetota</taxon>
        <taxon>Actinomycetes</taxon>
        <taxon>Propionibacteriales</taxon>
        <taxon>Nocardioidaceae</taxon>
        <taxon>Nocardioides</taxon>
    </lineage>
</organism>
<dbReference type="RefSeq" id="WP_345171613.1">
    <property type="nucleotide sequence ID" value="NZ_BAABFQ010000003.1"/>
</dbReference>
<dbReference type="EMBL" id="JBHSMD010000002">
    <property type="protein sequence ID" value="MFC5492953.1"/>
    <property type="molecule type" value="Genomic_DNA"/>
</dbReference>
<accession>A0ABW0N137</accession>
<dbReference type="Proteomes" id="UP001595956">
    <property type="component" value="Unassembled WGS sequence"/>
</dbReference>
<gene>
    <name evidence="1" type="ORF">ACFPKY_07570</name>
</gene>
<protein>
    <submittedName>
        <fullName evidence="1">DUF4192 domain-containing protein</fullName>
    </submittedName>
</protein>
<dbReference type="Pfam" id="PF13830">
    <property type="entry name" value="DUF4192"/>
    <property type="match status" value="1"/>
</dbReference>
<evidence type="ECO:0000313" key="2">
    <source>
        <dbReference type="Proteomes" id="UP001595956"/>
    </source>
</evidence>
<evidence type="ECO:0000313" key="1">
    <source>
        <dbReference type="EMBL" id="MFC5492953.1"/>
    </source>
</evidence>
<sequence length="306" mass="32813">MTATTFTARTPEDVLAMVPVVLGFVPTESVAMLTFGAAQAFHARVDLPARAGEIPEVVTSLLDPARSHRVRRVLLVLYGADARLCRRTATALVRAFTGAGIDVVDALRADGERWYPAVGTRPGVPPWGVAYDVSAHPFLARAVVDGRVTYSSREDLRATLAADPDAVARVVGALADVHGSPVDALWVRELVEHHVHDATSPGADEVARLLRAVLDTSVRDAAWGAITRESAHDHVRFWSDVVRRGPTPLLAAPAALLAFAAWQAGHGALAWCALDRCAEADEDYPLARLVAEALQRAVPPDAWEQV</sequence>
<comment type="caution">
    <text evidence="1">The sequence shown here is derived from an EMBL/GenBank/DDBJ whole genome shotgun (WGS) entry which is preliminary data.</text>
</comment>